<accession>A0A8H6CGK9</accession>
<feature type="region of interest" description="Disordered" evidence="7">
    <location>
        <begin position="937"/>
        <end position="960"/>
    </location>
</feature>
<evidence type="ECO:0000256" key="3">
    <source>
        <dbReference type="ARBA" id="ARBA00022490"/>
    </source>
</evidence>
<name>A0A8H6CGK9_9LECA</name>
<feature type="region of interest" description="Disordered" evidence="7">
    <location>
        <begin position="1277"/>
        <end position="1306"/>
    </location>
</feature>
<feature type="compositionally biased region" description="Basic and acidic residues" evidence="7">
    <location>
        <begin position="1006"/>
        <end position="1023"/>
    </location>
</feature>
<evidence type="ECO:0000256" key="6">
    <source>
        <dbReference type="SAM" id="Coils"/>
    </source>
</evidence>
<feature type="compositionally biased region" description="Polar residues" evidence="7">
    <location>
        <begin position="1545"/>
        <end position="1562"/>
    </location>
</feature>
<feature type="compositionally biased region" description="Basic and acidic residues" evidence="7">
    <location>
        <begin position="759"/>
        <end position="774"/>
    </location>
</feature>
<feature type="compositionally biased region" description="Polar residues" evidence="7">
    <location>
        <begin position="775"/>
        <end position="825"/>
    </location>
</feature>
<dbReference type="SUPFAM" id="SSF57997">
    <property type="entry name" value="Tropomyosin"/>
    <property type="match status" value="1"/>
</dbReference>
<feature type="compositionally biased region" description="Polar residues" evidence="7">
    <location>
        <begin position="1456"/>
        <end position="1472"/>
    </location>
</feature>
<evidence type="ECO:0008006" key="10">
    <source>
        <dbReference type="Google" id="ProtNLM"/>
    </source>
</evidence>
<evidence type="ECO:0000256" key="7">
    <source>
        <dbReference type="SAM" id="MobiDB-lite"/>
    </source>
</evidence>
<feature type="compositionally biased region" description="Pro residues" evidence="7">
    <location>
        <begin position="552"/>
        <end position="564"/>
    </location>
</feature>
<dbReference type="SUPFAM" id="SSF117281">
    <property type="entry name" value="Kelch motif"/>
    <property type="match status" value="1"/>
</dbReference>
<feature type="region of interest" description="Disordered" evidence="7">
    <location>
        <begin position="1377"/>
        <end position="1410"/>
    </location>
</feature>
<dbReference type="Gene3D" id="1.10.287.1490">
    <property type="match status" value="1"/>
</dbReference>
<feature type="compositionally biased region" description="Polar residues" evidence="7">
    <location>
        <begin position="65"/>
        <end position="79"/>
    </location>
</feature>
<dbReference type="PANTHER" id="PTHR23244:SF456">
    <property type="entry name" value="MULTIPLE EPIDERMAL GROWTH FACTOR-LIKE DOMAINS PROTEIN 8"/>
    <property type="match status" value="1"/>
</dbReference>
<dbReference type="Gene3D" id="2.120.10.80">
    <property type="entry name" value="Kelch-type beta propeller"/>
    <property type="match status" value="1"/>
</dbReference>
<feature type="region of interest" description="Disordered" evidence="7">
    <location>
        <begin position="449"/>
        <end position="837"/>
    </location>
</feature>
<feature type="compositionally biased region" description="Low complexity" evidence="7">
    <location>
        <begin position="1530"/>
        <end position="1539"/>
    </location>
</feature>
<feature type="compositionally biased region" description="Basic and acidic residues" evidence="7">
    <location>
        <begin position="951"/>
        <end position="960"/>
    </location>
</feature>
<feature type="compositionally biased region" description="Polar residues" evidence="7">
    <location>
        <begin position="569"/>
        <end position="578"/>
    </location>
</feature>
<sequence length="1686" mass="185307">MSFLFGKKSKEGKGQTAPIQRPQDIQTAPGSGTSIPTVNGLRPKERGAGIQSPTPGAGAGAGANISANPIENGNTSSPEHGQGQRGRQDSDLSRGPRPVPNGPPPGVSPAALYPWSQRQLTFPSSQPNPFPRYGAAVNATSSKEGDIYLMGGLVNGTTVKGDLWMIESGGSNLACYLVGTTFEGPGPRVGHASLLVGNAFIVFGGDTKMDERDKLDDTLYLLNTSTRHWSRSMPPGQRPAGRYGHTLNILGSKIYVFGGQVEGYFFNDLLCFDLNALQNANSKWEMLIQTSNEGGPPEGQIPPARTNHTIVSWNDKLYLFGGTNGTQWFNDVWSYDPKVVAWTQLDCIGYIPAPREGHSAALVDDVMYIFGGRTEEGTDLGDLAAFRITSRRWYTFQNMGPSPSPRSGHSMTAFGKNIVVLAGEPSSAARDPSELSMVYVLNTAKIRYPNDQQIQNTPAGERVPGNRRPSQERGTGLPNRGINAPNGAPEGLNRKFSGSRESMAGGSRGPAIGPGPGPGPGGRGQDMSMANGPSPPGGGSRLPRASIAQAPSGPPPQQQPPPPRANGIMSPNNGARSRTPTRENRGFGPPVDTGRGPSFEKENVTPPIVSPVGREGPRQGPTARSMSPVINGRRTPTQQSGQQSMQQPPRFADQAADYDEPQKYDPSFGILGSRQAVQEPSLDESDRFPSAGPHQQRSFNDPYDEPNDVSMRNNRVQRDDSIPRQQLEQLENQHQGLQSQFEGLENQHQGLRSEYQGLRSEHQDLQNEHQDLQSEHQGLQSEHQGLQSEHQGLQSKHQGLQSEHQGLQSEHQGLQSEHQGLQSEHQGLQTQQQDLMQALEAAKSRNAWYASEMALARQAGYQPNNSGSPLDEKAAQSFGDDDKPLLEALIAVRAQLAEVQSNLESREDAAAQEVAAAEQQRDTAIREAAYAKARLAAHGGSHVGTPQSDAASRDLGPDDRSSDIARKLAVALAAQNELRVTVAAMTNAIHSERQAREAAEGTADAAQKRAAEFDRARNPGELESLRSELHQVGKTAREESAAKFEAHSRVQLLAVDKEDLERKLGEALENTKQHSITVVSLREAVTASTDKASLLEKKLNDERRQRELVDQKLLQLRAEHEERTAELDDTTRKLRDAEEMASANAAEAKTHRQAMVAGLDKLNSRSVAGQNMPIEDERVPILKEQVENAHALVRKNQTAADDAAEKLRRAEERIAGLEAYQEQSSRDSLAVRKQLQDTVRELIASQSQYGAVQRQLESHQRDASALSVQHSALKELLDERGISSENGRSRSRNLDSPAYRLDTPDNTRLRELEQELEVSRQAHQETKSLVESRELQADKTYREKLELLENDYQSAVHYVKGTEKMLKRMKDELTKYKKQNERLQSELDVAQRSQSERSMGPEAAAEWEQERHSLQKEIEEIQRSVKDSHSQLEAQMAQVRSELYAAQQERDHYRQNNEQAQEQLAHTTQQARSELDQLKNENSMLETRALDAEQKVTLLLDQVGTSVGNYRRQSQQLNGHGHARGLSNVSTTSTNPPTNFRGGHSYTNSADPSIISASGNTENNRNSLALDSLASELETLRSHWADTHRTYRLSNQFDFERSTPNSAVGQGNMSDSLANWRKRLDAEEAQKGRGLRDSSESEPDHLRESGVIRPHEKMPGGLAGISSSEDEEEEERREGRSKSYVI</sequence>
<dbReference type="GO" id="GO:0051285">
    <property type="term" value="C:cell cortex of cell tip"/>
    <property type="evidence" value="ECO:0007669"/>
    <property type="project" value="TreeGrafter"/>
</dbReference>
<feature type="region of interest" description="Disordered" evidence="7">
    <location>
        <begin position="1515"/>
        <end position="1562"/>
    </location>
</feature>
<gene>
    <name evidence="8" type="ORF">HO133_001065</name>
</gene>
<feature type="region of interest" description="Disordered" evidence="7">
    <location>
        <begin position="1449"/>
        <end position="1472"/>
    </location>
</feature>
<evidence type="ECO:0000256" key="2">
    <source>
        <dbReference type="ARBA" id="ARBA00022441"/>
    </source>
</evidence>
<proteinExistence type="predicted"/>
<dbReference type="Pfam" id="PF24681">
    <property type="entry name" value="Kelch_KLHDC2_KLHL20_DRC7"/>
    <property type="match status" value="1"/>
</dbReference>
<dbReference type="GO" id="GO:0061245">
    <property type="term" value="P:establishment or maintenance of bipolar cell polarity"/>
    <property type="evidence" value="ECO:0007669"/>
    <property type="project" value="TreeGrafter"/>
</dbReference>
<keyword evidence="5 6" id="KW-0175">Coiled coil</keyword>
<dbReference type="InterPro" id="IPR006652">
    <property type="entry name" value="Kelch_1"/>
</dbReference>
<evidence type="ECO:0000313" key="9">
    <source>
        <dbReference type="Proteomes" id="UP000593566"/>
    </source>
</evidence>
<dbReference type="RefSeq" id="XP_037152359.1">
    <property type="nucleotide sequence ID" value="XM_037291997.1"/>
</dbReference>
<feature type="coiled-coil region" evidence="6">
    <location>
        <begin position="1050"/>
        <end position="1140"/>
    </location>
</feature>
<comment type="subcellular location">
    <subcellularLocation>
        <location evidence="1">Cytoplasm</location>
    </subcellularLocation>
</comment>
<evidence type="ECO:0000313" key="8">
    <source>
        <dbReference type="EMBL" id="KAF6223013.1"/>
    </source>
</evidence>
<keyword evidence="2" id="KW-0880">Kelch repeat</keyword>
<feature type="compositionally biased region" description="Basic and acidic residues" evidence="7">
    <location>
        <begin position="1676"/>
        <end position="1686"/>
    </location>
</feature>
<evidence type="ECO:0000256" key="4">
    <source>
        <dbReference type="ARBA" id="ARBA00022737"/>
    </source>
</evidence>
<dbReference type="Proteomes" id="UP000593566">
    <property type="component" value="Unassembled WGS sequence"/>
</dbReference>
<feature type="compositionally biased region" description="Basic and acidic residues" evidence="7">
    <location>
        <begin position="1627"/>
        <end position="1658"/>
    </location>
</feature>
<dbReference type="InterPro" id="IPR015915">
    <property type="entry name" value="Kelch-typ_b-propeller"/>
</dbReference>
<dbReference type="FunFam" id="2.120.10.80:FF:000049">
    <property type="entry name" value="Cell polarity protein (Tea1)"/>
    <property type="match status" value="1"/>
</dbReference>
<feature type="region of interest" description="Disordered" evidence="7">
    <location>
        <begin position="860"/>
        <end position="879"/>
    </location>
</feature>
<feature type="compositionally biased region" description="Pro residues" evidence="7">
    <location>
        <begin position="97"/>
        <end position="107"/>
    </location>
</feature>
<feature type="region of interest" description="Disordered" evidence="7">
    <location>
        <begin position="1627"/>
        <end position="1686"/>
    </location>
</feature>
<keyword evidence="3" id="KW-0963">Cytoplasm</keyword>
<dbReference type="EMBL" id="JACCJB010000011">
    <property type="protein sequence ID" value="KAF6223013.1"/>
    <property type="molecule type" value="Genomic_DNA"/>
</dbReference>
<feature type="region of interest" description="Disordered" evidence="7">
    <location>
        <begin position="993"/>
        <end position="1023"/>
    </location>
</feature>
<dbReference type="GeneID" id="59329483"/>
<feature type="coiled-coil region" evidence="6">
    <location>
        <begin position="900"/>
        <end position="927"/>
    </location>
</feature>
<feature type="compositionally biased region" description="Basic and acidic residues" evidence="7">
    <location>
        <begin position="870"/>
        <end position="879"/>
    </location>
</feature>
<organism evidence="8 9">
    <name type="scientific">Letharia lupina</name>
    <dbReference type="NCBI Taxonomy" id="560253"/>
    <lineage>
        <taxon>Eukaryota</taxon>
        <taxon>Fungi</taxon>
        <taxon>Dikarya</taxon>
        <taxon>Ascomycota</taxon>
        <taxon>Pezizomycotina</taxon>
        <taxon>Lecanoromycetes</taxon>
        <taxon>OSLEUM clade</taxon>
        <taxon>Lecanoromycetidae</taxon>
        <taxon>Lecanorales</taxon>
        <taxon>Lecanorineae</taxon>
        <taxon>Parmeliaceae</taxon>
        <taxon>Letharia</taxon>
    </lineage>
</organism>
<feature type="region of interest" description="Disordered" evidence="7">
    <location>
        <begin position="1"/>
        <end position="111"/>
    </location>
</feature>
<comment type="caution">
    <text evidence="8">The sequence shown here is derived from an EMBL/GenBank/DDBJ whole genome shotgun (WGS) entry which is preliminary data.</text>
</comment>
<feature type="coiled-coil region" evidence="6">
    <location>
        <begin position="1193"/>
        <end position="1227"/>
    </location>
</feature>
<feature type="compositionally biased region" description="Low complexity" evidence="7">
    <location>
        <begin position="826"/>
        <end position="837"/>
    </location>
</feature>
<evidence type="ECO:0000256" key="1">
    <source>
        <dbReference type="ARBA" id="ARBA00004496"/>
    </source>
</evidence>
<feature type="compositionally biased region" description="Polar residues" evidence="7">
    <location>
        <begin position="723"/>
        <end position="750"/>
    </location>
</feature>
<reference evidence="8 9" key="1">
    <citation type="journal article" date="2020" name="Genomics">
        <title>Complete, high-quality genomes from long-read metagenomic sequencing of two wolf lichen thalli reveals enigmatic genome architecture.</title>
        <authorList>
            <person name="McKenzie S.K."/>
            <person name="Walston R.F."/>
            <person name="Allen J.L."/>
        </authorList>
    </citation>
    <scope>NUCLEOTIDE SEQUENCE [LARGE SCALE GENOMIC DNA]</scope>
    <source>
        <strain evidence="8">WasteWater1</strain>
    </source>
</reference>
<feature type="compositionally biased region" description="Low complexity" evidence="7">
    <location>
        <begin position="638"/>
        <end position="647"/>
    </location>
</feature>
<feature type="compositionally biased region" description="Polar residues" evidence="7">
    <location>
        <begin position="23"/>
        <end position="37"/>
    </location>
</feature>
<dbReference type="SMART" id="SM00612">
    <property type="entry name" value="Kelch"/>
    <property type="match status" value="2"/>
</dbReference>
<keyword evidence="4" id="KW-0677">Repeat</keyword>
<protein>
    <recommendedName>
        <fullName evidence="10">Cell polarity protein</fullName>
    </recommendedName>
</protein>
<evidence type="ECO:0000256" key="5">
    <source>
        <dbReference type="ARBA" id="ARBA00023054"/>
    </source>
</evidence>
<keyword evidence="9" id="KW-1185">Reference proteome</keyword>
<dbReference type="PANTHER" id="PTHR23244">
    <property type="entry name" value="KELCH REPEAT DOMAIN"/>
    <property type="match status" value="1"/>
</dbReference>